<gene>
    <name evidence="3" type="ORF">PNOK_0793300</name>
</gene>
<dbReference type="GO" id="GO:0031930">
    <property type="term" value="P:mitochondria-nucleus signaling pathway"/>
    <property type="evidence" value="ECO:0007669"/>
    <property type="project" value="TreeGrafter"/>
</dbReference>
<evidence type="ECO:0000313" key="3">
    <source>
        <dbReference type="EMBL" id="PAV16313.1"/>
    </source>
</evidence>
<dbReference type="InterPro" id="IPR053043">
    <property type="entry name" value="Ras-cAMP_regulatory"/>
</dbReference>
<feature type="region of interest" description="Disordered" evidence="1">
    <location>
        <begin position="298"/>
        <end position="354"/>
    </location>
</feature>
<feature type="compositionally biased region" description="Polar residues" evidence="1">
    <location>
        <begin position="1"/>
        <end position="11"/>
    </location>
</feature>
<proteinExistence type="predicted"/>
<dbReference type="OrthoDB" id="515401at2759"/>
<dbReference type="Pfam" id="PF11702">
    <property type="entry name" value="DUF3295"/>
    <property type="match status" value="1"/>
</dbReference>
<feature type="compositionally biased region" description="Polar residues" evidence="1">
    <location>
        <begin position="179"/>
        <end position="191"/>
    </location>
</feature>
<organism evidence="3 4">
    <name type="scientific">Pyrrhoderma noxium</name>
    <dbReference type="NCBI Taxonomy" id="2282107"/>
    <lineage>
        <taxon>Eukaryota</taxon>
        <taxon>Fungi</taxon>
        <taxon>Dikarya</taxon>
        <taxon>Basidiomycota</taxon>
        <taxon>Agaricomycotina</taxon>
        <taxon>Agaricomycetes</taxon>
        <taxon>Hymenochaetales</taxon>
        <taxon>Hymenochaetaceae</taxon>
        <taxon>Pyrrhoderma</taxon>
    </lineage>
</organism>
<feature type="compositionally biased region" description="Low complexity" evidence="1">
    <location>
        <begin position="83"/>
        <end position="103"/>
    </location>
</feature>
<sequence length="492" mass="54249">MNNTPGGTIQRSKIGGRTAAAKSHSAAQAASHFDRDISRRLHHTKAHPSVLSIQTNKQQGKHTTTTTFSSKKQRKSPTRLAKPQRSSSSQRSSKGKPSPKSSSTKVATDDQLPPSKPPSMESADDDSEFTTDTEWEDTEENSEEDQTSVENETDRKVAEAAAEVQRQRDMFAKVDRSSYSDLTRVRTQPGNLSRLFHPDPELFPENHPYRYSRSTQDILAHVRAPLPTFQYSKSAAAVPVAATVTAQGVGSMVQTSRQRSPLRLKGRPEDVEESDSGEDDDNKVHVSESVAMGRLAALQNGKRPAQRSTLSQKVKESQQPNGGHTASESGISSQRPDVAGNVETHPSRPVAGPSRVVSEPIALGYPYNLPPPILPSTPRTTRRNMLTHELSESLRRNLLWERQVSKHRPIRRAVSTAPSTPPLPPAAIGGGYITGYVNGKAIRDYSIEKQQPNLSHIKYSDRAKSDQYLEQRLKEVVAKNRSWANNFHAAGW</sequence>
<feature type="region of interest" description="Disordered" evidence="1">
    <location>
        <begin position="1"/>
        <end position="200"/>
    </location>
</feature>
<dbReference type="GO" id="GO:0006808">
    <property type="term" value="P:regulation of nitrogen utilization"/>
    <property type="evidence" value="ECO:0007669"/>
    <property type="project" value="TreeGrafter"/>
</dbReference>
<feature type="domain" description="DUF3295" evidence="2">
    <location>
        <begin position="375"/>
        <end position="403"/>
    </location>
</feature>
<dbReference type="InParanoid" id="A0A286U9S2"/>
<feature type="compositionally biased region" description="Basic and acidic residues" evidence="1">
    <location>
        <begin position="165"/>
        <end position="178"/>
    </location>
</feature>
<keyword evidence="4" id="KW-1185">Reference proteome</keyword>
<protein>
    <recommendedName>
        <fullName evidence="2">DUF3295 domain-containing protein</fullName>
    </recommendedName>
</protein>
<feature type="compositionally biased region" description="Polar residues" evidence="1">
    <location>
        <begin position="306"/>
        <end position="335"/>
    </location>
</feature>
<dbReference type="STRING" id="2282107.A0A286U9S2"/>
<feature type="compositionally biased region" description="Acidic residues" evidence="1">
    <location>
        <begin position="270"/>
        <end position="281"/>
    </location>
</feature>
<feature type="compositionally biased region" description="Low complexity" evidence="1">
    <location>
        <begin position="19"/>
        <end position="31"/>
    </location>
</feature>
<dbReference type="PANTHER" id="PTHR28014:SF1">
    <property type="entry name" value="NEGATIVE REGULATOR OF RAS-CAMP PATHWAY"/>
    <property type="match status" value="1"/>
</dbReference>
<reference evidence="3 4" key="1">
    <citation type="journal article" date="2017" name="Mol. Ecol.">
        <title>Comparative and population genomic landscape of Phellinus noxius: A hypervariable fungus causing root rot in trees.</title>
        <authorList>
            <person name="Chung C.L."/>
            <person name="Lee T.J."/>
            <person name="Akiba M."/>
            <person name="Lee H.H."/>
            <person name="Kuo T.H."/>
            <person name="Liu D."/>
            <person name="Ke H.M."/>
            <person name="Yokoi T."/>
            <person name="Roa M.B."/>
            <person name="Lu M.J."/>
            <person name="Chang Y.Y."/>
            <person name="Ann P.J."/>
            <person name="Tsai J.N."/>
            <person name="Chen C.Y."/>
            <person name="Tzean S.S."/>
            <person name="Ota Y."/>
            <person name="Hattori T."/>
            <person name="Sahashi N."/>
            <person name="Liou R.F."/>
            <person name="Kikuchi T."/>
            <person name="Tsai I.J."/>
        </authorList>
    </citation>
    <scope>NUCLEOTIDE SEQUENCE [LARGE SCALE GENOMIC DNA]</scope>
    <source>
        <strain evidence="3 4">FFPRI411160</strain>
    </source>
</reference>
<dbReference type="InterPro" id="IPR021711">
    <property type="entry name" value="DUF3295"/>
</dbReference>
<evidence type="ECO:0000259" key="2">
    <source>
        <dbReference type="Pfam" id="PF11702"/>
    </source>
</evidence>
<feature type="region of interest" description="Disordered" evidence="1">
    <location>
        <begin position="247"/>
        <end position="284"/>
    </location>
</feature>
<evidence type="ECO:0000313" key="4">
    <source>
        <dbReference type="Proteomes" id="UP000217199"/>
    </source>
</evidence>
<evidence type="ECO:0000256" key="1">
    <source>
        <dbReference type="SAM" id="MobiDB-lite"/>
    </source>
</evidence>
<feature type="compositionally biased region" description="Acidic residues" evidence="1">
    <location>
        <begin position="122"/>
        <end position="147"/>
    </location>
</feature>
<accession>A0A286U9S2</accession>
<name>A0A286U9S2_9AGAM</name>
<dbReference type="GO" id="GO:0000122">
    <property type="term" value="P:negative regulation of transcription by RNA polymerase II"/>
    <property type="evidence" value="ECO:0007669"/>
    <property type="project" value="TreeGrafter"/>
</dbReference>
<dbReference type="EMBL" id="NBII01000008">
    <property type="protein sequence ID" value="PAV16313.1"/>
    <property type="molecule type" value="Genomic_DNA"/>
</dbReference>
<dbReference type="PANTHER" id="PTHR28014">
    <property type="entry name" value="NEGATIVE REGULATOR OF RAS-CAMP PATHWAY"/>
    <property type="match status" value="1"/>
</dbReference>
<feature type="compositionally biased region" description="Low complexity" evidence="1">
    <location>
        <begin position="54"/>
        <end position="70"/>
    </location>
</feature>
<comment type="caution">
    <text evidence="3">The sequence shown here is derived from an EMBL/GenBank/DDBJ whole genome shotgun (WGS) entry which is preliminary data.</text>
</comment>
<dbReference type="Proteomes" id="UP000217199">
    <property type="component" value="Unassembled WGS sequence"/>
</dbReference>
<dbReference type="GO" id="GO:0005737">
    <property type="term" value="C:cytoplasm"/>
    <property type="evidence" value="ECO:0007669"/>
    <property type="project" value="TreeGrafter"/>
</dbReference>
<dbReference type="AlphaFoldDB" id="A0A286U9S2"/>